<dbReference type="PANTHER" id="PTHR30545">
    <property type="entry name" value="SUGAR FERMENTATION STIMULATION PROTEIN A"/>
    <property type="match status" value="1"/>
</dbReference>
<evidence type="ECO:0000313" key="2">
    <source>
        <dbReference type="EMBL" id="QHT37866.1"/>
    </source>
</evidence>
<dbReference type="InterPro" id="IPR005224">
    <property type="entry name" value="SfsA"/>
</dbReference>
<dbReference type="PANTHER" id="PTHR30545:SF2">
    <property type="entry name" value="SUGAR FERMENTATION STIMULATION PROTEIN A"/>
    <property type="match status" value="1"/>
</dbReference>
<dbReference type="AlphaFoldDB" id="A0A6C0F7R4"/>
<proteinExistence type="predicted"/>
<protein>
    <recommendedName>
        <fullName evidence="1">Sugar fermentation stimulation protein C-terminal domain-containing protein</fullName>
    </recommendedName>
</protein>
<dbReference type="EMBL" id="MN738821">
    <property type="protein sequence ID" value="QHT37866.1"/>
    <property type="molecule type" value="Genomic_DNA"/>
</dbReference>
<organism evidence="2">
    <name type="scientific">viral metagenome</name>
    <dbReference type="NCBI Taxonomy" id="1070528"/>
    <lineage>
        <taxon>unclassified sequences</taxon>
        <taxon>metagenomes</taxon>
        <taxon>organismal metagenomes</taxon>
    </lineage>
</organism>
<sequence length="285" mass="32701">MLYQIEKPVQGLVIKRPSLYCKTPYVADIVLEDDGLEIMGHSPSLGCCGLADKEATVVLSKINGKKTKCSHRVELSVYKEDNLQIYVGINPKLGEYIAEKALVMGFIQGLRNIKKYAREKTIMNSRFDFIGLDETRRPFVLEIKNVPLADYVDVPKKDRKKYKDEIKNKEFHDKIAYFPDGYRKNSTDVVSPRALKHIEELEEIAKTSETRAILCFIVQRSDASSFQPSNIDLTYKKAVQKAWLNGVEIKTLQVEWNKNGICKYLRNDLPIHLFDFCGPYLLDDI</sequence>
<name>A0A6C0F7R4_9ZZZZ</name>
<feature type="domain" description="Sugar fermentation stimulation protein C-terminal" evidence="1">
    <location>
        <begin position="95"/>
        <end position="150"/>
    </location>
</feature>
<evidence type="ECO:0000259" key="1">
    <source>
        <dbReference type="Pfam" id="PF03749"/>
    </source>
</evidence>
<accession>A0A6C0F7R4</accession>
<dbReference type="Pfam" id="PF03749">
    <property type="entry name" value="SfsA"/>
    <property type="match status" value="2"/>
</dbReference>
<reference evidence="2" key="1">
    <citation type="journal article" date="2020" name="Nature">
        <title>Giant virus diversity and host interactions through global metagenomics.</title>
        <authorList>
            <person name="Schulz F."/>
            <person name="Roux S."/>
            <person name="Paez-Espino D."/>
            <person name="Jungbluth S."/>
            <person name="Walsh D.A."/>
            <person name="Denef V.J."/>
            <person name="McMahon K.D."/>
            <person name="Konstantinidis K.T."/>
            <person name="Eloe-Fadrosh E.A."/>
            <person name="Kyrpides N.C."/>
            <person name="Woyke T."/>
        </authorList>
    </citation>
    <scope>NUCLEOTIDE SEQUENCE</scope>
    <source>
        <strain evidence="2">GVMAG-S-ERX556049-19</strain>
    </source>
</reference>
<feature type="domain" description="Sugar fermentation stimulation protein C-terminal" evidence="1">
    <location>
        <begin position="159"/>
        <end position="259"/>
    </location>
</feature>
<dbReference type="Gene3D" id="3.40.1350.60">
    <property type="match status" value="1"/>
</dbReference>
<dbReference type="InterPro" id="IPR040452">
    <property type="entry name" value="SfsA_C"/>
</dbReference>
<dbReference type="GO" id="GO:0003677">
    <property type="term" value="F:DNA binding"/>
    <property type="evidence" value="ECO:0007669"/>
    <property type="project" value="InterPro"/>
</dbReference>